<dbReference type="InterPro" id="IPR013320">
    <property type="entry name" value="ConA-like_dom_sf"/>
</dbReference>
<organism evidence="2 3">
    <name type="scientific">Pseudopithomyces chartarum</name>
    <dbReference type="NCBI Taxonomy" id="1892770"/>
    <lineage>
        <taxon>Eukaryota</taxon>
        <taxon>Fungi</taxon>
        <taxon>Dikarya</taxon>
        <taxon>Ascomycota</taxon>
        <taxon>Pezizomycotina</taxon>
        <taxon>Dothideomycetes</taxon>
        <taxon>Pleosporomycetidae</taxon>
        <taxon>Pleosporales</taxon>
        <taxon>Massarineae</taxon>
        <taxon>Didymosphaeriaceae</taxon>
        <taxon>Pseudopithomyces</taxon>
    </lineage>
</organism>
<evidence type="ECO:0000313" key="2">
    <source>
        <dbReference type="EMBL" id="KAK3210251.1"/>
    </source>
</evidence>
<dbReference type="GO" id="GO:0009251">
    <property type="term" value="P:glucan catabolic process"/>
    <property type="evidence" value="ECO:0007669"/>
    <property type="project" value="TreeGrafter"/>
</dbReference>
<reference evidence="2 3" key="1">
    <citation type="submission" date="2021-02" db="EMBL/GenBank/DDBJ databases">
        <title>Genome assembly of Pseudopithomyces chartarum.</title>
        <authorList>
            <person name="Jauregui R."/>
            <person name="Singh J."/>
            <person name="Voisey C."/>
        </authorList>
    </citation>
    <scope>NUCLEOTIDE SEQUENCE [LARGE SCALE GENOMIC DNA]</scope>
    <source>
        <strain evidence="2 3">AGR01</strain>
    </source>
</reference>
<dbReference type="Proteomes" id="UP001280581">
    <property type="component" value="Unassembled WGS sequence"/>
</dbReference>
<proteinExistence type="predicted"/>
<sequence length="307" mass="34039">MYKTAFVVSAALVCQALAAYEKVWDYNASNFFDNFNFIDAPDSQFTNGFAQYVGQDAAQASGLAKIVNGKVRLGVDSTNKYSTTSTGRKSVRLQSWGYFDNGLLVADFAHVPVAGCGMWPAFWVYQGETSKTYSEIDILENVNLQTANTHSFYTSEQCTINVQKGNLVPEKSTNCHWTANGPSSQGCSFNAEPGTFNQPFNDQYKKNEVPADLNSGKPNPDAWTKSPTVHITPKSCDFNKAFRMFHIIINTTFCGSWAGDDFVNTNYAGQCKKQTGSNDCKAWVAANPSDFVNTFWEINSIKLYQRT</sequence>
<evidence type="ECO:0000256" key="1">
    <source>
        <dbReference type="SAM" id="SignalP"/>
    </source>
</evidence>
<keyword evidence="3" id="KW-1185">Reference proteome</keyword>
<feature type="chain" id="PRO_5042888398" description="GH16 domain-containing protein" evidence="1">
    <location>
        <begin position="19"/>
        <end position="307"/>
    </location>
</feature>
<keyword evidence="1" id="KW-0732">Signal</keyword>
<feature type="signal peptide" evidence="1">
    <location>
        <begin position="1"/>
        <end position="18"/>
    </location>
</feature>
<dbReference type="PANTHER" id="PTHR10963:SF24">
    <property type="entry name" value="GLYCOSIDASE C21B10.07-RELATED"/>
    <property type="match status" value="1"/>
</dbReference>
<dbReference type="EMBL" id="WVTA01000005">
    <property type="protein sequence ID" value="KAK3210251.1"/>
    <property type="molecule type" value="Genomic_DNA"/>
</dbReference>
<gene>
    <name evidence="2" type="ORF">GRF29_44g2123104</name>
</gene>
<name>A0AAN6M037_9PLEO</name>
<dbReference type="PANTHER" id="PTHR10963">
    <property type="entry name" value="GLYCOSYL HYDROLASE-RELATED"/>
    <property type="match status" value="1"/>
</dbReference>
<protein>
    <recommendedName>
        <fullName evidence="4">GH16 domain-containing protein</fullName>
    </recommendedName>
</protein>
<dbReference type="SUPFAM" id="SSF49899">
    <property type="entry name" value="Concanavalin A-like lectins/glucanases"/>
    <property type="match status" value="1"/>
</dbReference>
<dbReference type="Gene3D" id="2.60.120.200">
    <property type="match status" value="1"/>
</dbReference>
<evidence type="ECO:0008006" key="4">
    <source>
        <dbReference type="Google" id="ProtNLM"/>
    </source>
</evidence>
<accession>A0AAN6M037</accession>
<dbReference type="Pfam" id="PF26113">
    <property type="entry name" value="GH16_XgeA"/>
    <property type="match status" value="2"/>
</dbReference>
<comment type="caution">
    <text evidence="2">The sequence shown here is derived from an EMBL/GenBank/DDBJ whole genome shotgun (WGS) entry which is preliminary data.</text>
</comment>
<evidence type="ECO:0000313" key="3">
    <source>
        <dbReference type="Proteomes" id="UP001280581"/>
    </source>
</evidence>
<dbReference type="AlphaFoldDB" id="A0AAN6M037"/>
<dbReference type="InterPro" id="IPR050546">
    <property type="entry name" value="Glycosyl_Hydrlase_16"/>
</dbReference>